<feature type="compositionally biased region" description="Low complexity" evidence="3">
    <location>
        <begin position="73"/>
        <end position="86"/>
    </location>
</feature>
<feature type="compositionally biased region" description="Acidic residues" evidence="3">
    <location>
        <begin position="1015"/>
        <end position="1039"/>
    </location>
</feature>
<feature type="compositionally biased region" description="Basic and acidic residues" evidence="3">
    <location>
        <begin position="294"/>
        <end position="306"/>
    </location>
</feature>
<feature type="compositionally biased region" description="Low complexity" evidence="3">
    <location>
        <begin position="955"/>
        <end position="974"/>
    </location>
</feature>
<proteinExistence type="predicted"/>
<sequence>MAIPEAPSPVSQRAAACGDEREKGGAAPDGGGGGEASEAAAAAAAAAASPGPGPPREPELARQPSPSPRDPPASRALRRSAPASPRAAHRRAADEREAGAAATRTPPSRPPGWSADLTDLTSSLLTAVAATAAEIAATLRSGDDPAAAGVRAADGVFASVIRKRDGIRAQLRESEEGVVAAEAAARLARDAAAAEERHVVQRVEEARRYLERAAAELRARPAERAAAAPGHVAPEDAPEIERVVGSGETAPAASPRIRADPARVDGDGTGPAPAGADGLKAPRRETSADSDVGGDEREGDGRDGPPSKKRRTDPATRSPPGDPRDAAPAAASTAALIASTAAAAAAAATAPTAIAPTAAATATAKVAAPASASASAASRPPASPPMPHPRRFRPEEDAPRLDRRGSLTARGPEDPLAKALTLARDGAFVGRVDADLLRAASEPLPSSSFEEPPDKAAAVAADVMLFNGDKCRAGGRFVFRVTDDDYSRAASGALLEWCCARAGVAAGVRALDRFLLKTRPSGADCPAQPFHRKFRGPGEGLTLFVARRKECSWIVRRRGPEDAPVKLLIPAGHFLLVEGGTLLAGGAGGEEADGAEALCVVAAVEGGPLTPSPPVTWYRPPYHKHNDVSSSPHSLLLPASLRLCRRAVDAGIAGASAACEVVASERPPGAGCHRVITGDSGGTGDSERSEFKGEVRHQPPHGRRHTVVLPRPPHNPPTPSGGAERMRVTSHTRQPPVSPRPLLHGELMARTKAKAAARDAGDGSGGDAPKRDRTPRPNDDDDDDARHDRWVEAGRAFRAERKAAVQEYEEAVAEAEAAQLAAGLRGKRESRETLDAQVDTAQDAVRECEAHLAAAKAKLRDLVALRDLSRTFEDRLRRAEEAVRTAQQNIQTWRERGEEMSREDRALREDDIVRAYEEAFKSRAGESAASEASANAAGDDAGAQAAASAAADAAAQEADAAAQEAEAREATATAPKKRLLPPDEMPGDEVPGASDAGDGDDTEADEEEAHGVNVEMEDEEATEDEGEGGWESDADADADADSRTRRAPSTPRARLPRPSAVGEKRCATAGGGGSGSLSESKGPPKKRRRQSEPAAAAAAAAASAASRPPASPTPHPRRFRPEVDAPRLDRQGSLTARGPEDPVAKALTLARDGAFVGEVDADVLSAAEEALPSSSFEVPPDKAAAVAADVMLFNGDKCRAGGRFIFRVTDDERSRATSRALLDWCCDRAGVAAGVRALDRFYLKTRPSGADCPAQPFHRNFRGPGEGLTLFVACRKECSWIVRRSAEDAPVKLVIPAGHFLLVEGGTLLAGGAGGEEADGAAAICVVAAVEGGPLPASPPVTWYRPPYNKHNEVVRRA</sequence>
<feature type="compositionally biased region" description="Basic and acidic residues" evidence="3">
    <location>
        <begin position="685"/>
        <end position="697"/>
    </location>
</feature>
<feature type="compositionally biased region" description="Low complexity" evidence="3">
    <location>
        <begin position="1092"/>
        <end position="1108"/>
    </location>
</feature>
<organism evidence="4 5">
    <name type="scientific">Tribonema minus</name>
    <dbReference type="NCBI Taxonomy" id="303371"/>
    <lineage>
        <taxon>Eukaryota</taxon>
        <taxon>Sar</taxon>
        <taxon>Stramenopiles</taxon>
        <taxon>Ochrophyta</taxon>
        <taxon>PX clade</taxon>
        <taxon>Xanthophyceae</taxon>
        <taxon>Tribonematales</taxon>
        <taxon>Tribonemataceae</taxon>
        <taxon>Tribonema</taxon>
    </lineage>
</organism>
<evidence type="ECO:0000256" key="1">
    <source>
        <dbReference type="ARBA" id="ARBA00022581"/>
    </source>
</evidence>
<feature type="region of interest" description="Disordered" evidence="3">
    <location>
        <begin position="371"/>
        <end position="413"/>
    </location>
</feature>
<evidence type="ECO:0000256" key="3">
    <source>
        <dbReference type="SAM" id="MobiDB-lite"/>
    </source>
</evidence>
<name>A0A836CLV3_9STRA</name>
<keyword evidence="2" id="KW-0175">Coiled coil</keyword>
<keyword evidence="1" id="KW-0945">Host-virus interaction</keyword>
<dbReference type="Proteomes" id="UP000664859">
    <property type="component" value="Unassembled WGS sequence"/>
</dbReference>
<evidence type="ECO:0000256" key="2">
    <source>
        <dbReference type="SAM" id="Coils"/>
    </source>
</evidence>
<feature type="compositionally biased region" description="Low complexity" evidence="3">
    <location>
        <begin position="99"/>
        <end position="117"/>
    </location>
</feature>
<feature type="region of interest" description="Disordered" evidence="3">
    <location>
        <begin position="667"/>
        <end position="786"/>
    </location>
</feature>
<feature type="region of interest" description="Disordered" evidence="3">
    <location>
        <begin position="243"/>
        <end position="333"/>
    </location>
</feature>
<feature type="compositionally biased region" description="Low complexity" evidence="3">
    <location>
        <begin position="1047"/>
        <end position="1060"/>
    </location>
</feature>
<comment type="caution">
    <text evidence="4">The sequence shown here is derived from an EMBL/GenBank/DDBJ whole genome shotgun (WGS) entry which is preliminary data.</text>
</comment>
<dbReference type="EMBL" id="JAFCMP010000040">
    <property type="protein sequence ID" value="KAG5190058.1"/>
    <property type="molecule type" value="Genomic_DNA"/>
</dbReference>
<feature type="compositionally biased region" description="Low complexity" evidence="3">
    <location>
        <begin position="36"/>
        <end position="50"/>
    </location>
</feature>
<accession>A0A836CLV3</accession>
<feature type="compositionally biased region" description="Basic and acidic residues" evidence="3">
    <location>
        <begin position="257"/>
        <end position="266"/>
    </location>
</feature>
<protein>
    <submittedName>
        <fullName evidence="4">Uncharacterized protein</fullName>
    </submittedName>
</protein>
<feature type="region of interest" description="Disordered" evidence="3">
    <location>
        <begin position="955"/>
        <end position="1126"/>
    </location>
</feature>
<feature type="coiled-coil region" evidence="2">
    <location>
        <begin position="798"/>
        <end position="903"/>
    </location>
</feature>
<evidence type="ECO:0000313" key="4">
    <source>
        <dbReference type="EMBL" id="KAG5190058.1"/>
    </source>
</evidence>
<dbReference type="PANTHER" id="PTHR13037:SF24">
    <property type="entry name" value="POLYCOMB PROTEIN PCL-RELATED"/>
    <property type="match status" value="1"/>
</dbReference>
<feature type="compositionally biased region" description="Basic and acidic residues" evidence="3">
    <location>
        <begin position="392"/>
        <end position="413"/>
    </location>
</feature>
<evidence type="ECO:0000313" key="5">
    <source>
        <dbReference type="Proteomes" id="UP000664859"/>
    </source>
</evidence>
<feature type="compositionally biased region" description="Acidic residues" evidence="3">
    <location>
        <begin position="997"/>
        <end position="1008"/>
    </location>
</feature>
<feature type="compositionally biased region" description="Low complexity" evidence="3">
    <location>
        <begin position="371"/>
        <end position="380"/>
    </location>
</feature>
<feature type="region of interest" description="Disordered" evidence="3">
    <location>
        <begin position="1"/>
        <end position="117"/>
    </location>
</feature>
<keyword evidence="5" id="KW-1185">Reference proteome</keyword>
<reference evidence="4" key="1">
    <citation type="submission" date="2021-02" db="EMBL/GenBank/DDBJ databases">
        <title>First Annotated Genome of the Yellow-green Alga Tribonema minus.</title>
        <authorList>
            <person name="Mahan K.M."/>
        </authorList>
    </citation>
    <scope>NUCLEOTIDE SEQUENCE</scope>
    <source>
        <strain evidence="4">UTEX B ZZ1240</strain>
    </source>
</reference>
<feature type="compositionally biased region" description="Basic and acidic residues" evidence="3">
    <location>
        <begin position="768"/>
        <end position="786"/>
    </location>
</feature>
<feature type="compositionally biased region" description="Pro residues" evidence="3">
    <location>
        <begin position="710"/>
        <end position="719"/>
    </location>
</feature>
<gene>
    <name evidence="4" type="ORF">JKP88DRAFT_300037</name>
</gene>
<dbReference type="PANTHER" id="PTHR13037">
    <property type="entry name" value="FORMIN"/>
    <property type="match status" value="1"/>
</dbReference>